<feature type="chain" id="PRO_5012688215" description="Lipopolysaccharide-assembly" evidence="1">
    <location>
        <begin position="30"/>
        <end position="157"/>
    </location>
</feature>
<dbReference type="RefSeq" id="WP_085798690.1">
    <property type="nucleotide sequence ID" value="NZ_FWXB01000001.1"/>
</dbReference>
<dbReference type="GO" id="GO:0043165">
    <property type="term" value="P:Gram-negative-bacterium-type cell outer membrane assembly"/>
    <property type="evidence" value="ECO:0007669"/>
    <property type="project" value="InterPro"/>
</dbReference>
<keyword evidence="3" id="KW-1185">Reference proteome</keyword>
<dbReference type="Proteomes" id="UP000193224">
    <property type="component" value="Unassembled WGS sequence"/>
</dbReference>
<dbReference type="AlphaFoldDB" id="A0A1X7BN98"/>
<dbReference type="Gene3D" id="3.30.160.150">
    <property type="entry name" value="Lipoprotein like domain"/>
    <property type="match status" value="1"/>
</dbReference>
<dbReference type="EMBL" id="FWXB01000001">
    <property type="protein sequence ID" value="SMC10759.1"/>
    <property type="molecule type" value="Genomic_DNA"/>
</dbReference>
<name>A0A1X7BN98_9RHOB</name>
<evidence type="ECO:0008006" key="4">
    <source>
        <dbReference type="Google" id="ProtNLM"/>
    </source>
</evidence>
<sequence length="157" mass="17443">MHRNRYFLITWALISLLSAASCGFTPVYAPGTGTQQALSEIEIAEPKSKQSYLFVREMEDRIGRSTNPSKLLKYEVKIRGEGVESDSDRRRFVGVVTYRLIENETKKLVASGSVDSFAGYSVSDGLLISAREDAVDRLIVVLADQVTRELIAKLAQP</sequence>
<dbReference type="PROSITE" id="PS51257">
    <property type="entry name" value="PROKAR_LIPOPROTEIN"/>
    <property type="match status" value="1"/>
</dbReference>
<evidence type="ECO:0000313" key="3">
    <source>
        <dbReference type="Proteomes" id="UP000193224"/>
    </source>
</evidence>
<protein>
    <recommendedName>
        <fullName evidence="4">Lipopolysaccharide-assembly</fullName>
    </recommendedName>
</protein>
<gene>
    <name evidence="2" type="ORF">ROA7745_00566</name>
</gene>
<proteinExistence type="predicted"/>
<evidence type="ECO:0000313" key="2">
    <source>
        <dbReference type="EMBL" id="SMC10759.1"/>
    </source>
</evidence>
<keyword evidence="1" id="KW-0732">Signal</keyword>
<dbReference type="GO" id="GO:0019867">
    <property type="term" value="C:outer membrane"/>
    <property type="evidence" value="ECO:0007669"/>
    <property type="project" value="InterPro"/>
</dbReference>
<accession>A0A1X7BN98</accession>
<evidence type="ECO:0000256" key="1">
    <source>
        <dbReference type="SAM" id="SignalP"/>
    </source>
</evidence>
<feature type="signal peptide" evidence="1">
    <location>
        <begin position="1"/>
        <end position="29"/>
    </location>
</feature>
<organism evidence="2 3">
    <name type="scientific">Roseovarius aestuarii</name>
    <dbReference type="NCBI Taxonomy" id="475083"/>
    <lineage>
        <taxon>Bacteria</taxon>
        <taxon>Pseudomonadati</taxon>
        <taxon>Pseudomonadota</taxon>
        <taxon>Alphaproteobacteria</taxon>
        <taxon>Rhodobacterales</taxon>
        <taxon>Roseobacteraceae</taxon>
        <taxon>Roseovarius</taxon>
    </lineage>
</organism>
<reference evidence="2 3" key="1">
    <citation type="submission" date="2017-03" db="EMBL/GenBank/DDBJ databases">
        <authorList>
            <person name="Afonso C.L."/>
            <person name="Miller P.J."/>
            <person name="Scott M.A."/>
            <person name="Spackman E."/>
            <person name="Goraichik I."/>
            <person name="Dimitrov K.M."/>
            <person name="Suarez D.L."/>
            <person name="Swayne D.E."/>
        </authorList>
    </citation>
    <scope>NUCLEOTIDE SEQUENCE [LARGE SCALE GENOMIC DNA]</scope>
    <source>
        <strain evidence="2 3">CECT 7745</strain>
    </source>
</reference>